<sequence length="239" mass="26221">MTSTRISRGRRGAVHAAAAGLLSPLLVVGLQSAPAHAASGSWCGGMQGPYQKEAERFLGRKVDGRQSVGDCRAIRDFQRGHGIYPQYGYAGPVTWNVMKVVKQQRAAGKNPNRAGNCPVNKGRIACVDLTRQISWIQDGRKLVKGPVPVRTGRNKHETRTGLHQVYWRHKDHVSSLYDVPMPYSQFFDGGEAFHAIDGSVWSAPGSHGCVNMRTADAKSYWKLLKTGDEVYVYGRKAGT</sequence>
<dbReference type="InterPro" id="IPR036365">
    <property type="entry name" value="PGBD-like_sf"/>
</dbReference>
<feature type="domain" description="L,D-TPase catalytic" evidence="8">
    <location>
        <begin position="122"/>
        <end position="233"/>
    </location>
</feature>
<keyword evidence="3 6" id="KW-0133">Cell shape</keyword>
<name>A0ABW1MMD8_9ACTN</name>
<feature type="signal peptide" evidence="7">
    <location>
        <begin position="1"/>
        <end position="37"/>
    </location>
</feature>
<protein>
    <submittedName>
        <fullName evidence="9">L,D-transpeptidase family protein</fullName>
    </submittedName>
</protein>
<dbReference type="PANTHER" id="PTHR30582:SF33">
    <property type="entry name" value="EXPORTED PROTEIN"/>
    <property type="match status" value="1"/>
</dbReference>
<evidence type="ECO:0000313" key="10">
    <source>
        <dbReference type="Proteomes" id="UP001596139"/>
    </source>
</evidence>
<evidence type="ECO:0000256" key="6">
    <source>
        <dbReference type="PROSITE-ProRule" id="PRU01373"/>
    </source>
</evidence>
<dbReference type="SUPFAM" id="SSF47090">
    <property type="entry name" value="PGBD-like"/>
    <property type="match status" value="1"/>
</dbReference>
<dbReference type="CDD" id="cd16913">
    <property type="entry name" value="YkuD_like"/>
    <property type="match status" value="1"/>
</dbReference>
<evidence type="ECO:0000256" key="4">
    <source>
        <dbReference type="ARBA" id="ARBA00022984"/>
    </source>
</evidence>
<dbReference type="InterPro" id="IPR005490">
    <property type="entry name" value="LD_TPept_cat_dom"/>
</dbReference>
<evidence type="ECO:0000313" key="9">
    <source>
        <dbReference type="EMBL" id="MFC6064252.1"/>
    </source>
</evidence>
<dbReference type="Pfam" id="PF03734">
    <property type="entry name" value="YkuD"/>
    <property type="match status" value="1"/>
</dbReference>
<evidence type="ECO:0000256" key="3">
    <source>
        <dbReference type="ARBA" id="ARBA00022960"/>
    </source>
</evidence>
<dbReference type="InterPro" id="IPR050979">
    <property type="entry name" value="LD-transpeptidase"/>
</dbReference>
<dbReference type="PROSITE" id="PS52029">
    <property type="entry name" value="LD_TPASE"/>
    <property type="match status" value="1"/>
</dbReference>
<comment type="pathway">
    <text evidence="1 6">Cell wall biogenesis; peptidoglycan biosynthesis.</text>
</comment>
<dbReference type="PANTHER" id="PTHR30582">
    <property type="entry name" value="L,D-TRANSPEPTIDASE"/>
    <property type="match status" value="1"/>
</dbReference>
<feature type="active site" description="Proton donor/acceptor" evidence="6">
    <location>
        <position position="194"/>
    </location>
</feature>
<keyword evidence="7" id="KW-0732">Signal</keyword>
<evidence type="ECO:0000259" key="8">
    <source>
        <dbReference type="PROSITE" id="PS52029"/>
    </source>
</evidence>
<accession>A0ABW1MMD8</accession>
<dbReference type="SUPFAM" id="SSF141523">
    <property type="entry name" value="L,D-transpeptidase catalytic domain-like"/>
    <property type="match status" value="1"/>
</dbReference>
<dbReference type="Gene3D" id="2.40.440.10">
    <property type="entry name" value="L,D-transpeptidase catalytic domain-like"/>
    <property type="match status" value="1"/>
</dbReference>
<feature type="active site" description="Nucleophile" evidence="6">
    <location>
        <position position="209"/>
    </location>
</feature>
<feature type="chain" id="PRO_5045653733" evidence="7">
    <location>
        <begin position="38"/>
        <end position="239"/>
    </location>
</feature>
<dbReference type="EMBL" id="JBHSPX010000004">
    <property type="protein sequence ID" value="MFC6064252.1"/>
    <property type="molecule type" value="Genomic_DNA"/>
</dbReference>
<organism evidence="9 10">
    <name type="scientific">Streptomyces ochraceiscleroticus</name>
    <dbReference type="NCBI Taxonomy" id="47761"/>
    <lineage>
        <taxon>Bacteria</taxon>
        <taxon>Bacillati</taxon>
        <taxon>Actinomycetota</taxon>
        <taxon>Actinomycetes</taxon>
        <taxon>Kitasatosporales</taxon>
        <taxon>Streptomycetaceae</taxon>
        <taxon>Streptomyces</taxon>
    </lineage>
</organism>
<keyword evidence="2" id="KW-0808">Transferase</keyword>
<dbReference type="InterPro" id="IPR038063">
    <property type="entry name" value="Transpep_catalytic_dom"/>
</dbReference>
<keyword evidence="5 6" id="KW-0961">Cell wall biogenesis/degradation</keyword>
<evidence type="ECO:0000256" key="1">
    <source>
        <dbReference type="ARBA" id="ARBA00004752"/>
    </source>
</evidence>
<dbReference type="PROSITE" id="PS51318">
    <property type="entry name" value="TAT"/>
    <property type="match status" value="1"/>
</dbReference>
<comment type="caution">
    <text evidence="9">The sequence shown here is derived from an EMBL/GenBank/DDBJ whole genome shotgun (WGS) entry which is preliminary data.</text>
</comment>
<evidence type="ECO:0000256" key="7">
    <source>
        <dbReference type="SAM" id="SignalP"/>
    </source>
</evidence>
<keyword evidence="4 6" id="KW-0573">Peptidoglycan synthesis</keyword>
<evidence type="ECO:0000256" key="5">
    <source>
        <dbReference type="ARBA" id="ARBA00023316"/>
    </source>
</evidence>
<gene>
    <name evidence="9" type="ORF">ACFP4F_17075</name>
</gene>
<evidence type="ECO:0000256" key="2">
    <source>
        <dbReference type="ARBA" id="ARBA00022679"/>
    </source>
</evidence>
<keyword evidence="10" id="KW-1185">Reference proteome</keyword>
<dbReference type="RefSeq" id="WP_031058988.1">
    <property type="nucleotide sequence ID" value="NZ_JBHSPX010000004.1"/>
</dbReference>
<dbReference type="Proteomes" id="UP001596139">
    <property type="component" value="Unassembled WGS sequence"/>
</dbReference>
<reference evidence="10" key="1">
    <citation type="journal article" date="2019" name="Int. J. Syst. Evol. Microbiol.">
        <title>The Global Catalogue of Microorganisms (GCM) 10K type strain sequencing project: providing services to taxonomists for standard genome sequencing and annotation.</title>
        <authorList>
            <consortium name="The Broad Institute Genomics Platform"/>
            <consortium name="The Broad Institute Genome Sequencing Center for Infectious Disease"/>
            <person name="Wu L."/>
            <person name="Ma J."/>
        </authorList>
    </citation>
    <scope>NUCLEOTIDE SEQUENCE [LARGE SCALE GENOMIC DNA]</scope>
    <source>
        <strain evidence="10">CGMCC 1.15180</strain>
    </source>
</reference>
<proteinExistence type="predicted"/>
<dbReference type="InterPro" id="IPR006311">
    <property type="entry name" value="TAT_signal"/>
</dbReference>